<evidence type="ECO:0000313" key="14">
    <source>
        <dbReference type="Proteomes" id="UP000221080"/>
    </source>
</evidence>
<feature type="domain" description="FGFR1 oncogene partner (FOP) N-terminal dimerisation" evidence="13">
    <location>
        <begin position="49"/>
        <end position="114"/>
    </location>
</feature>
<evidence type="ECO:0000256" key="11">
    <source>
        <dbReference type="ARBA" id="ARBA00076755"/>
    </source>
</evidence>
<dbReference type="GO" id="GO:0034451">
    <property type="term" value="C:centriolar satellite"/>
    <property type="evidence" value="ECO:0007669"/>
    <property type="project" value="UniProtKB-SubCell"/>
</dbReference>
<dbReference type="InterPro" id="IPR018993">
    <property type="entry name" value="FOP_dimerisation-dom_N"/>
</dbReference>
<evidence type="ECO:0000259" key="13">
    <source>
        <dbReference type="Pfam" id="PF09398"/>
    </source>
</evidence>
<evidence type="ECO:0000256" key="1">
    <source>
        <dbReference type="ARBA" id="ARBA00004120"/>
    </source>
</evidence>
<dbReference type="Pfam" id="PF09398">
    <property type="entry name" value="FOP_dimer"/>
    <property type="match status" value="1"/>
</dbReference>
<sequence length="121" mass="13715">MMASITDLKSALKETLEARGVLTQLRARIRAEVFRALDDPSEPRPSPSKETLLINELIREYLKFHKYHHTESVLIAESGQQDIPLDRTFIASELNIVEEPSTRTLPLLYGVISHFLNEDGA</sequence>
<reference evidence="14" key="1">
    <citation type="journal article" date="2016" name="Nat. Commun.">
        <title>The channel catfish genome sequence provides insights into the evolution of scale formation in teleosts.</title>
        <authorList>
            <person name="Liu Z."/>
            <person name="Liu S."/>
            <person name="Yao J."/>
            <person name="Bao L."/>
            <person name="Zhang J."/>
            <person name="Li Y."/>
            <person name="Jiang C."/>
            <person name="Sun L."/>
            <person name="Wang R."/>
            <person name="Zhang Y."/>
            <person name="Zhou T."/>
            <person name="Zeng Q."/>
            <person name="Fu Q."/>
            <person name="Gao S."/>
            <person name="Li N."/>
            <person name="Koren S."/>
            <person name="Jiang Y."/>
            <person name="Zimin A."/>
            <person name="Xu P."/>
            <person name="Phillippy A.M."/>
            <person name="Geng X."/>
            <person name="Song L."/>
            <person name="Sun F."/>
            <person name="Li C."/>
            <person name="Wang X."/>
            <person name="Chen A."/>
            <person name="Jin Y."/>
            <person name="Yuan Z."/>
            <person name="Yang Y."/>
            <person name="Tan S."/>
            <person name="Peatman E."/>
            <person name="Lu J."/>
            <person name="Qin Z."/>
            <person name="Dunham R."/>
            <person name="Li Z."/>
            <person name="Sonstegard T."/>
            <person name="Feng J."/>
            <person name="Danzmann R.G."/>
            <person name="Schroeder S."/>
            <person name="Scheffler B."/>
            <person name="Duke M.V."/>
            <person name="Ballard L."/>
            <person name="Kucuktas H."/>
            <person name="Kaltenboeck L."/>
            <person name="Liu H."/>
            <person name="Armbruster J."/>
            <person name="Xie Y."/>
            <person name="Kirby M.L."/>
            <person name="Tian Y."/>
            <person name="Flanagan M.E."/>
            <person name="Mu W."/>
            <person name="Waldbieser G.C."/>
        </authorList>
    </citation>
    <scope>NUCLEOTIDE SEQUENCE [LARGE SCALE GENOMIC DNA]</scope>
    <source>
        <strain evidence="14">SDA103</strain>
    </source>
</reference>
<evidence type="ECO:0000256" key="9">
    <source>
        <dbReference type="ARBA" id="ARBA00055043"/>
    </source>
</evidence>
<dbReference type="PANTHER" id="PTHR15431:SF19">
    <property type="entry name" value="CENTROSOMAL PROTEIN 20-RELATED"/>
    <property type="match status" value="1"/>
</dbReference>
<reference evidence="15" key="2">
    <citation type="submission" date="2025-08" db="UniProtKB">
        <authorList>
            <consortium name="RefSeq"/>
        </authorList>
    </citation>
    <scope>IDENTIFICATION</scope>
    <source>
        <tissue evidence="15">Blood</tissue>
    </source>
</reference>
<accession>A0A2D0S179</accession>
<dbReference type="CTD" id="123811"/>
<dbReference type="SMART" id="SM00667">
    <property type="entry name" value="LisH"/>
    <property type="match status" value="1"/>
</dbReference>
<dbReference type="OrthoDB" id="5970631at2759"/>
<dbReference type="Proteomes" id="UP000221080">
    <property type="component" value="Chromosome 12"/>
</dbReference>
<dbReference type="AlphaFoldDB" id="A0A2D0S179"/>
<organism evidence="14 15">
    <name type="scientific">Ictalurus punctatus</name>
    <name type="common">Channel catfish</name>
    <name type="synonym">Silurus punctatus</name>
    <dbReference type="NCBI Taxonomy" id="7998"/>
    <lineage>
        <taxon>Eukaryota</taxon>
        <taxon>Metazoa</taxon>
        <taxon>Chordata</taxon>
        <taxon>Craniata</taxon>
        <taxon>Vertebrata</taxon>
        <taxon>Euteleostomi</taxon>
        <taxon>Actinopterygii</taxon>
        <taxon>Neopterygii</taxon>
        <taxon>Teleostei</taxon>
        <taxon>Ostariophysi</taxon>
        <taxon>Siluriformes</taxon>
        <taxon>Ictaluridae</taxon>
        <taxon>Ictalurus</taxon>
    </lineage>
</organism>
<evidence type="ECO:0000256" key="3">
    <source>
        <dbReference type="ARBA" id="ARBA00004607"/>
    </source>
</evidence>
<dbReference type="GeneID" id="108272548"/>
<dbReference type="GO" id="GO:0036064">
    <property type="term" value="C:ciliary basal body"/>
    <property type="evidence" value="ECO:0007669"/>
    <property type="project" value="TreeGrafter"/>
</dbReference>
<dbReference type="PANTHER" id="PTHR15431">
    <property type="entry name" value="FGFR1 ONCOGENE PARTNER/LISH DOMAIN-CONTAINING PROTEIN"/>
    <property type="match status" value="1"/>
</dbReference>
<evidence type="ECO:0000256" key="2">
    <source>
        <dbReference type="ARBA" id="ARBA00004463"/>
    </source>
</evidence>
<dbReference type="InterPro" id="IPR006594">
    <property type="entry name" value="LisH"/>
</dbReference>
<gene>
    <name evidence="15" type="primary">cep20</name>
</gene>
<evidence type="ECO:0000256" key="12">
    <source>
        <dbReference type="ARBA" id="ARBA00081996"/>
    </source>
</evidence>
<dbReference type="GO" id="GO:0031514">
    <property type="term" value="C:motile cilium"/>
    <property type="evidence" value="ECO:0007669"/>
    <property type="project" value="TreeGrafter"/>
</dbReference>
<dbReference type="PROSITE" id="PS50896">
    <property type="entry name" value="LISH"/>
    <property type="match status" value="1"/>
</dbReference>
<evidence type="ECO:0000256" key="10">
    <source>
        <dbReference type="ARBA" id="ARBA00070736"/>
    </source>
</evidence>
<evidence type="ECO:0000256" key="7">
    <source>
        <dbReference type="ARBA" id="ARBA00023212"/>
    </source>
</evidence>
<dbReference type="RefSeq" id="XP_017336505.1">
    <property type="nucleotide sequence ID" value="XM_017481016.3"/>
</dbReference>
<evidence type="ECO:0000256" key="8">
    <source>
        <dbReference type="ARBA" id="ARBA00023273"/>
    </source>
</evidence>
<keyword evidence="7" id="KW-0206">Cytoskeleton</keyword>
<evidence type="ECO:0000313" key="15">
    <source>
        <dbReference type="RefSeq" id="XP_017336505.1"/>
    </source>
</evidence>
<protein>
    <recommendedName>
        <fullName evidence="10">Centrosomal protein 20</fullName>
    </recommendedName>
    <alternativeName>
        <fullName evidence="11">FGFR1OP N-terminal-like protein</fullName>
    </alternativeName>
    <alternativeName>
        <fullName evidence="12">LisH domain-containing protein FOPNL</fullName>
    </alternativeName>
</protein>
<comment type="function">
    <text evidence="9">Involved in the biogenesis of cilia. Required for the recruitment of PLK1 to centrosomes and S phase progression.</text>
</comment>
<keyword evidence="5" id="KW-0963">Cytoplasm</keyword>
<dbReference type="STRING" id="7998.ENSIPUP00000006674"/>
<evidence type="ECO:0000256" key="6">
    <source>
        <dbReference type="ARBA" id="ARBA00022794"/>
    </source>
</evidence>
<name>A0A2D0S179_ICTPU</name>
<keyword evidence="6" id="KW-0970">Cilium biogenesis/degradation</keyword>
<dbReference type="Gene3D" id="1.20.960.40">
    <property type="match status" value="1"/>
</dbReference>
<comment type="similarity">
    <text evidence="4">Belongs to the CEP43 family.</text>
</comment>
<dbReference type="GO" id="GO:0060271">
    <property type="term" value="P:cilium assembly"/>
    <property type="evidence" value="ECO:0007669"/>
    <property type="project" value="TreeGrafter"/>
</dbReference>
<dbReference type="GO" id="GO:0034453">
    <property type="term" value="P:microtubule anchoring"/>
    <property type="evidence" value="ECO:0007669"/>
    <property type="project" value="InterPro"/>
</dbReference>
<proteinExistence type="inferred from homology"/>
<dbReference type="FunFam" id="1.20.960.40:FF:000002">
    <property type="entry name" value="LisH domain-containing protein FOPNL"/>
    <property type="match status" value="1"/>
</dbReference>
<evidence type="ECO:0000256" key="4">
    <source>
        <dbReference type="ARBA" id="ARBA00005385"/>
    </source>
</evidence>
<dbReference type="KEGG" id="ipu:108272548"/>
<keyword evidence="14" id="KW-1185">Reference proteome</keyword>
<comment type="subcellular location">
    <subcellularLocation>
        <location evidence="1">Cytoplasm</location>
        <location evidence="1">Cytoskeleton</location>
        <location evidence="1">Cilium basal body</location>
    </subcellularLocation>
    <subcellularLocation>
        <location evidence="3">Cytoplasm</location>
        <location evidence="3">Cytoskeleton</location>
        <location evidence="3">Microtubule organizing center</location>
        <location evidence="3">Centrosome</location>
        <location evidence="3">Centriolar satellite</location>
    </subcellularLocation>
    <subcellularLocation>
        <location evidence="2">Cytoplasmic granule</location>
    </subcellularLocation>
</comment>
<evidence type="ECO:0000256" key="5">
    <source>
        <dbReference type="ARBA" id="ARBA00022490"/>
    </source>
</evidence>
<keyword evidence="8" id="KW-0966">Cell projection</keyword>